<dbReference type="KEGG" id="bpg:Bathy04g02280"/>
<dbReference type="InterPro" id="IPR002110">
    <property type="entry name" value="Ankyrin_rpt"/>
</dbReference>
<sequence length="285" mass="33021">MSTGATTRGQKRRRGARDLWEVIVKCDDICFQHILPRLHSNDVKFLHGVNTETRKLIKRSSRAGDLKKKFRVNEMSSISTLEVAWEHYPWGKLLKYGRRMDETYFSEQVAKTNKLELLKWAREEKKCKWDDRTIHTAAEQGNLEMVKYCVANECPINAEACACAAQNGHLEVLKYLREEVKAPWNLGTAIRAAHNGHLHILEYLVERKFDKYDEWACEYAAKFGHLDCLKHLHETAKAPWDSHAVRKAHEKNHPECVQYLLDNDCPLPPGWRYEHGELHTSGSSS</sequence>
<protein>
    <submittedName>
        <fullName evidence="1">Uncharacterized protein</fullName>
    </submittedName>
</protein>
<dbReference type="OrthoDB" id="539213at2759"/>
<dbReference type="GeneID" id="19016253"/>
<dbReference type="Proteomes" id="UP000198341">
    <property type="component" value="Chromosome 4"/>
</dbReference>
<dbReference type="InterPro" id="IPR036770">
    <property type="entry name" value="Ankyrin_rpt-contain_sf"/>
</dbReference>
<gene>
    <name evidence="1" type="ORF">Bathy04g02280</name>
</gene>
<dbReference type="PANTHER" id="PTHR46586:SF1">
    <property type="entry name" value="ANKYRIN REPEAT-CONTAINING PROTEIN"/>
    <property type="match status" value="1"/>
</dbReference>
<dbReference type="InterPro" id="IPR052050">
    <property type="entry name" value="SecEffector_AnkRepeat"/>
</dbReference>
<evidence type="ECO:0000313" key="1">
    <source>
        <dbReference type="EMBL" id="CCO16361.1"/>
    </source>
</evidence>
<reference evidence="1 2" key="1">
    <citation type="submission" date="2011-10" db="EMBL/GenBank/DDBJ databases">
        <authorList>
            <person name="Genoscope - CEA"/>
        </authorList>
    </citation>
    <scope>NUCLEOTIDE SEQUENCE [LARGE SCALE GENOMIC DNA]</scope>
    <source>
        <strain evidence="1 2">RCC 1105</strain>
    </source>
</reference>
<organism evidence="1 2">
    <name type="scientific">Bathycoccus prasinos</name>
    <dbReference type="NCBI Taxonomy" id="41875"/>
    <lineage>
        <taxon>Eukaryota</taxon>
        <taxon>Viridiplantae</taxon>
        <taxon>Chlorophyta</taxon>
        <taxon>Mamiellophyceae</taxon>
        <taxon>Mamiellales</taxon>
        <taxon>Bathycoccaceae</taxon>
        <taxon>Bathycoccus</taxon>
    </lineage>
</organism>
<keyword evidence="2" id="KW-1185">Reference proteome</keyword>
<evidence type="ECO:0000313" key="2">
    <source>
        <dbReference type="Proteomes" id="UP000198341"/>
    </source>
</evidence>
<accession>K8EEB2</accession>
<name>K8EEB2_9CHLO</name>
<dbReference type="Gene3D" id="1.25.40.20">
    <property type="entry name" value="Ankyrin repeat-containing domain"/>
    <property type="match status" value="1"/>
</dbReference>
<dbReference type="EMBL" id="FO082275">
    <property type="protein sequence ID" value="CCO16361.1"/>
    <property type="molecule type" value="Genomic_DNA"/>
</dbReference>
<proteinExistence type="predicted"/>
<dbReference type="RefSeq" id="XP_007513836.1">
    <property type="nucleotide sequence ID" value="XM_007513774.1"/>
</dbReference>
<dbReference type="AlphaFoldDB" id="K8EEB2"/>
<dbReference type="SUPFAM" id="SSF48403">
    <property type="entry name" value="Ankyrin repeat"/>
    <property type="match status" value="1"/>
</dbReference>
<dbReference type="PANTHER" id="PTHR46586">
    <property type="entry name" value="ANKYRIN REPEAT-CONTAINING PROTEIN"/>
    <property type="match status" value="1"/>
</dbReference>
<dbReference type="Pfam" id="PF12796">
    <property type="entry name" value="Ank_2"/>
    <property type="match status" value="1"/>
</dbReference>